<comment type="similarity">
    <text evidence="5">Belongs to the SRP19 family.</text>
</comment>
<dbReference type="STRING" id="1434123.MSVAZ_0272"/>
<reference evidence="6 7" key="1">
    <citation type="submission" date="2014-07" db="EMBL/GenBank/DDBJ databases">
        <title>Methanogenic archaea and the global carbon cycle.</title>
        <authorList>
            <person name="Henriksen J.R."/>
            <person name="Luke J."/>
            <person name="Reinhart S."/>
            <person name="Benedict M.N."/>
            <person name="Youngblut N.D."/>
            <person name="Metcalf M.E."/>
            <person name="Whitaker R.J."/>
            <person name="Metcalf W.W."/>
        </authorList>
    </citation>
    <scope>NUCLEOTIDE SEQUENCE [LARGE SCALE GENOMIC DNA]</scope>
    <source>
        <strain evidence="6 7">Z-761</strain>
    </source>
</reference>
<evidence type="ECO:0000313" key="7">
    <source>
        <dbReference type="Proteomes" id="UP000033096"/>
    </source>
</evidence>
<comment type="function">
    <text evidence="5">Involved in targeting and insertion of nascent membrane proteins into the cytoplasmic membrane. Binds directly to 7S RNA and mediates binding of the 54 kDa subunit of the SRP.</text>
</comment>
<dbReference type="SUPFAM" id="SSF69695">
    <property type="entry name" value="SRP19"/>
    <property type="match status" value="1"/>
</dbReference>
<proteinExistence type="inferred from homology"/>
<dbReference type="InterPro" id="IPR022938">
    <property type="entry name" value="SRP19_arc-type"/>
</dbReference>
<keyword evidence="3 5" id="KW-0733">Signal recognition particle</keyword>
<dbReference type="GO" id="GO:0008312">
    <property type="term" value="F:7S RNA binding"/>
    <property type="evidence" value="ECO:0007669"/>
    <property type="project" value="UniProtKB-UniRule"/>
</dbReference>
<dbReference type="GO" id="GO:0048500">
    <property type="term" value="C:signal recognition particle"/>
    <property type="evidence" value="ECO:0007669"/>
    <property type="project" value="UniProtKB-UniRule"/>
</dbReference>
<sequence length="103" mass="11630">MMMRDRGKLVIWPVYLDQTKSRSSGRIISRKNAIKEPQLNEIKEAARQLGLNPEVEPEKAYPKSWWEVSGRVLVDDNGPKTVIAKQIALAIKKMRGPESSAKA</sequence>
<dbReference type="InterPro" id="IPR036521">
    <property type="entry name" value="SRP19-like_sf"/>
</dbReference>
<organism evidence="6 7">
    <name type="scientific">Methanosarcina vacuolata Z-761</name>
    <dbReference type="NCBI Taxonomy" id="1434123"/>
    <lineage>
        <taxon>Archaea</taxon>
        <taxon>Methanobacteriati</taxon>
        <taxon>Methanobacteriota</taxon>
        <taxon>Stenosarchaea group</taxon>
        <taxon>Methanomicrobia</taxon>
        <taxon>Methanosarcinales</taxon>
        <taxon>Methanosarcinaceae</taxon>
        <taxon>Methanosarcina</taxon>
    </lineage>
</organism>
<dbReference type="AlphaFoldDB" id="A0A0E3LGH7"/>
<dbReference type="GO" id="GO:0006617">
    <property type="term" value="P:SRP-dependent cotranslational protein targeting to membrane, signal sequence recognition"/>
    <property type="evidence" value="ECO:0007669"/>
    <property type="project" value="TreeGrafter"/>
</dbReference>
<evidence type="ECO:0000256" key="3">
    <source>
        <dbReference type="ARBA" id="ARBA00023135"/>
    </source>
</evidence>
<gene>
    <name evidence="5" type="primary">srp19</name>
    <name evidence="6" type="ORF">MSVAZ_0272</name>
</gene>
<dbReference type="InterPro" id="IPR002778">
    <property type="entry name" value="Signal_recog_particle_SRP19"/>
</dbReference>
<keyword evidence="4 5" id="KW-0687">Ribonucleoprotein</keyword>
<evidence type="ECO:0000256" key="5">
    <source>
        <dbReference type="HAMAP-Rule" id="MF_00305"/>
    </source>
</evidence>
<keyword evidence="5" id="KW-0694">RNA-binding</keyword>
<keyword evidence="2 5" id="KW-0963">Cytoplasm</keyword>
<dbReference type="NCBIfam" id="NF001973">
    <property type="entry name" value="PRK00754.1"/>
    <property type="match status" value="1"/>
</dbReference>
<dbReference type="HOGENOM" id="CLU_169299_1_0_2"/>
<comment type="subunit">
    <text evidence="5">Part of the signal recognition particle protein translocation system, which is composed of SRP and FtsY. Archaeal SRP consists of a 7S RNA molecule of 300 nucleotides and two protein subunits: SRP54 and SRP19.</text>
</comment>
<protein>
    <recommendedName>
        <fullName evidence="5">Signal recognition particle 19 kDa protein</fullName>
        <shortName evidence="5">SRP19</shortName>
    </recommendedName>
</protein>
<dbReference type="Pfam" id="PF01922">
    <property type="entry name" value="SRP19"/>
    <property type="match status" value="1"/>
</dbReference>
<name>A0A0E3LGH7_9EURY</name>
<evidence type="ECO:0000256" key="2">
    <source>
        <dbReference type="ARBA" id="ARBA00022490"/>
    </source>
</evidence>
<dbReference type="EMBL" id="CP009520">
    <property type="protein sequence ID" value="AKB42541.1"/>
    <property type="molecule type" value="Genomic_DNA"/>
</dbReference>
<evidence type="ECO:0000256" key="1">
    <source>
        <dbReference type="ARBA" id="ARBA00004496"/>
    </source>
</evidence>
<dbReference type="PANTHER" id="PTHR17453">
    <property type="entry name" value="SIGNAL RECOGNITION PARTICLE 19 KD PROTEIN"/>
    <property type="match status" value="1"/>
</dbReference>
<evidence type="ECO:0000256" key="4">
    <source>
        <dbReference type="ARBA" id="ARBA00023274"/>
    </source>
</evidence>
<accession>A0A0E3LGH7</accession>
<comment type="subcellular location">
    <subcellularLocation>
        <location evidence="1 5">Cytoplasm</location>
    </subcellularLocation>
</comment>
<dbReference type="HAMAP" id="MF_00305">
    <property type="entry name" value="SRP19"/>
    <property type="match status" value="1"/>
</dbReference>
<dbReference type="Gene3D" id="3.30.56.30">
    <property type="entry name" value="Signal recognition particle, SRP19-like subunit"/>
    <property type="match status" value="1"/>
</dbReference>
<dbReference type="KEGG" id="mvc:MSVAZ_0272"/>
<evidence type="ECO:0000313" key="6">
    <source>
        <dbReference type="EMBL" id="AKB42541.1"/>
    </source>
</evidence>
<dbReference type="PATRIC" id="fig|1434123.4.peg.276"/>
<dbReference type="PANTHER" id="PTHR17453:SF0">
    <property type="entry name" value="SIGNAL RECOGNITION PARTICLE 19 KDA PROTEIN"/>
    <property type="match status" value="1"/>
</dbReference>
<keyword evidence="7" id="KW-1185">Reference proteome</keyword>
<dbReference type="Proteomes" id="UP000033096">
    <property type="component" value="Chromosome"/>
</dbReference>